<dbReference type="Gene3D" id="1.25.40.10">
    <property type="entry name" value="Tetratricopeptide repeat domain"/>
    <property type="match status" value="3"/>
</dbReference>
<dbReference type="AlphaFoldDB" id="A0A444YEM9"/>
<dbReference type="Pfam" id="PF13041">
    <property type="entry name" value="PPR_2"/>
    <property type="match status" value="2"/>
</dbReference>
<dbReference type="PANTHER" id="PTHR47934">
    <property type="entry name" value="PENTATRICOPEPTIDE REPEAT-CONTAINING PROTEIN PET309, MITOCHONDRIAL"/>
    <property type="match status" value="1"/>
</dbReference>
<dbReference type="InterPro" id="IPR002885">
    <property type="entry name" value="PPR_rpt"/>
</dbReference>
<organism evidence="4 5">
    <name type="scientific">Arachis hypogaea</name>
    <name type="common">Peanut</name>
    <dbReference type="NCBI Taxonomy" id="3818"/>
    <lineage>
        <taxon>Eukaryota</taxon>
        <taxon>Viridiplantae</taxon>
        <taxon>Streptophyta</taxon>
        <taxon>Embryophyta</taxon>
        <taxon>Tracheophyta</taxon>
        <taxon>Spermatophyta</taxon>
        <taxon>Magnoliopsida</taxon>
        <taxon>eudicotyledons</taxon>
        <taxon>Gunneridae</taxon>
        <taxon>Pentapetalae</taxon>
        <taxon>rosids</taxon>
        <taxon>fabids</taxon>
        <taxon>Fabales</taxon>
        <taxon>Fabaceae</taxon>
        <taxon>Papilionoideae</taxon>
        <taxon>50 kb inversion clade</taxon>
        <taxon>dalbergioids sensu lato</taxon>
        <taxon>Dalbergieae</taxon>
        <taxon>Pterocarpus clade</taxon>
        <taxon>Arachis</taxon>
    </lineage>
</organism>
<dbReference type="EMBL" id="SDMP01000017">
    <property type="protein sequence ID" value="RYR00374.1"/>
    <property type="molecule type" value="Genomic_DNA"/>
</dbReference>
<keyword evidence="5" id="KW-1185">Reference proteome</keyword>
<dbReference type="NCBIfam" id="TIGR00756">
    <property type="entry name" value="PPR"/>
    <property type="match status" value="5"/>
</dbReference>
<evidence type="ECO:0008006" key="6">
    <source>
        <dbReference type="Google" id="ProtNLM"/>
    </source>
</evidence>
<dbReference type="GO" id="GO:0005739">
    <property type="term" value="C:mitochondrion"/>
    <property type="evidence" value="ECO:0007669"/>
    <property type="project" value="TreeGrafter"/>
</dbReference>
<dbReference type="GO" id="GO:0006396">
    <property type="term" value="P:RNA processing"/>
    <property type="evidence" value="ECO:0007669"/>
    <property type="project" value="TreeGrafter"/>
</dbReference>
<evidence type="ECO:0000313" key="5">
    <source>
        <dbReference type="Proteomes" id="UP000289738"/>
    </source>
</evidence>
<dbReference type="InterPro" id="IPR051114">
    <property type="entry name" value="Mito_RNA_Proc_CCM1"/>
</dbReference>
<sequence length="334" mass="37543">MLKSFKSSTIHVHRTILFSVKIASFPLCTTTTTTLGAKKDQFWDSAEEESSDNEWERLLKPFGLKQLRSSLSPISPSQLCKLLLLPLDIPTTMELFEKAGSQNGYSHSFDVYCILIDKLGSNGDFKTIDLLLKQMKDEGIVFKESIFIMIMRYYGKAGLPGQATRLLLDMWGVYDCEPSFKSYNVVLEILVAGNCPKVAPNVFYDMLNRGVSPTVSTFGVVMKALCMINEVDSACSLLKDMMKHGCVPNSIIYQTLIHTLSQNNRVNEAMKLLEEMFLMGCEPDVQTFNDVIYGLCRASRIHEAAKLLDRMLLRGFSADELTYGRDTLMKQGPC</sequence>
<name>A0A444YEM9_ARAHY</name>
<evidence type="ECO:0000256" key="1">
    <source>
        <dbReference type="ARBA" id="ARBA00007626"/>
    </source>
</evidence>
<dbReference type="InterPro" id="IPR011990">
    <property type="entry name" value="TPR-like_helical_dom_sf"/>
</dbReference>
<keyword evidence="2" id="KW-0677">Repeat</keyword>
<gene>
    <name evidence="4" type="ORF">Ahy_B07g088503</name>
</gene>
<evidence type="ECO:0000256" key="3">
    <source>
        <dbReference type="PROSITE-ProRule" id="PRU00708"/>
    </source>
</evidence>
<dbReference type="PROSITE" id="PS51375">
    <property type="entry name" value="PPR"/>
    <property type="match status" value="3"/>
</dbReference>
<evidence type="ECO:0000256" key="2">
    <source>
        <dbReference type="ARBA" id="ARBA00022737"/>
    </source>
</evidence>
<dbReference type="PANTHER" id="PTHR47934:SF13">
    <property type="entry name" value="OS06G0125300 PROTEIN"/>
    <property type="match status" value="1"/>
</dbReference>
<dbReference type="GO" id="GO:0003729">
    <property type="term" value="F:mRNA binding"/>
    <property type="evidence" value="ECO:0007669"/>
    <property type="project" value="TreeGrafter"/>
</dbReference>
<dbReference type="Pfam" id="PF01535">
    <property type="entry name" value="PPR"/>
    <property type="match status" value="1"/>
</dbReference>
<dbReference type="GO" id="GO:0007005">
    <property type="term" value="P:mitochondrion organization"/>
    <property type="evidence" value="ECO:0007669"/>
    <property type="project" value="TreeGrafter"/>
</dbReference>
<dbReference type="Proteomes" id="UP000289738">
    <property type="component" value="Chromosome B07"/>
</dbReference>
<comment type="similarity">
    <text evidence="1">Belongs to the PPR family. P subfamily.</text>
</comment>
<evidence type="ECO:0000313" key="4">
    <source>
        <dbReference type="EMBL" id="RYR00374.1"/>
    </source>
</evidence>
<feature type="repeat" description="PPR" evidence="3">
    <location>
        <begin position="214"/>
        <end position="248"/>
    </location>
</feature>
<protein>
    <recommendedName>
        <fullName evidence="6">Pentatricopeptide repeat-containing protein</fullName>
    </recommendedName>
</protein>
<comment type="caution">
    <text evidence="4">The sequence shown here is derived from an EMBL/GenBank/DDBJ whole genome shotgun (WGS) entry which is preliminary data.</text>
</comment>
<feature type="repeat" description="PPR" evidence="3">
    <location>
        <begin position="284"/>
        <end position="318"/>
    </location>
</feature>
<proteinExistence type="inferred from homology"/>
<reference evidence="4 5" key="1">
    <citation type="submission" date="2019-01" db="EMBL/GenBank/DDBJ databases">
        <title>Sequencing of cultivated peanut Arachis hypogaea provides insights into genome evolution and oil improvement.</title>
        <authorList>
            <person name="Chen X."/>
        </authorList>
    </citation>
    <scope>NUCLEOTIDE SEQUENCE [LARGE SCALE GENOMIC DNA]</scope>
    <source>
        <strain evidence="5">cv. Fuhuasheng</strain>
        <tissue evidence="4">Leaves</tissue>
    </source>
</reference>
<feature type="repeat" description="PPR" evidence="3">
    <location>
        <begin position="249"/>
        <end position="283"/>
    </location>
</feature>
<accession>A0A444YEM9</accession>